<dbReference type="GeneID" id="96300780"/>
<evidence type="ECO:0000313" key="4">
    <source>
        <dbReference type="EMBL" id="SFK19234.1"/>
    </source>
</evidence>
<keyword evidence="5" id="KW-1185">Reference proteome</keyword>
<reference evidence="5" key="1">
    <citation type="submission" date="2016-10" db="EMBL/GenBank/DDBJ databases">
        <authorList>
            <person name="Varghese N."/>
            <person name="Submissions S."/>
        </authorList>
    </citation>
    <scope>NUCLEOTIDE SEQUENCE [LARGE SCALE GENOMIC DNA]</scope>
    <source>
        <strain evidence="5">CGMCC 4.2126</strain>
    </source>
</reference>
<dbReference type="SUPFAM" id="SSF52091">
    <property type="entry name" value="SpoIIaa-like"/>
    <property type="match status" value="1"/>
</dbReference>
<dbReference type="Gene3D" id="3.30.750.24">
    <property type="entry name" value="STAS domain"/>
    <property type="match status" value="1"/>
</dbReference>
<evidence type="ECO:0000256" key="2">
    <source>
        <dbReference type="RuleBase" id="RU003749"/>
    </source>
</evidence>
<comment type="similarity">
    <text evidence="1 2">Belongs to the anti-sigma-factor antagonist family.</text>
</comment>
<dbReference type="AlphaFoldDB" id="A0A1I3XI30"/>
<accession>A0A1I3XI30</accession>
<dbReference type="EMBL" id="FOQY01000019">
    <property type="protein sequence ID" value="SFK19234.1"/>
    <property type="molecule type" value="Genomic_DNA"/>
</dbReference>
<evidence type="ECO:0000259" key="3">
    <source>
        <dbReference type="PROSITE" id="PS50801"/>
    </source>
</evidence>
<dbReference type="InterPro" id="IPR003658">
    <property type="entry name" value="Anti-sigma_ant"/>
</dbReference>
<evidence type="ECO:0000313" key="5">
    <source>
        <dbReference type="Proteomes" id="UP000199111"/>
    </source>
</evidence>
<dbReference type="NCBIfam" id="TIGR00377">
    <property type="entry name" value="ant_ant_sig"/>
    <property type="match status" value="1"/>
</dbReference>
<dbReference type="GO" id="GO:0043856">
    <property type="term" value="F:anti-sigma factor antagonist activity"/>
    <property type="evidence" value="ECO:0007669"/>
    <property type="project" value="InterPro"/>
</dbReference>
<dbReference type="CDD" id="cd07043">
    <property type="entry name" value="STAS_anti-anti-sigma_factors"/>
    <property type="match status" value="1"/>
</dbReference>
<dbReference type="RefSeq" id="WP_093889455.1">
    <property type="nucleotide sequence ID" value="NZ_FOQY01000019.1"/>
</dbReference>
<protein>
    <recommendedName>
        <fullName evidence="2">Anti-sigma factor antagonist</fullName>
    </recommendedName>
</protein>
<gene>
    <name evidence="4" type="ORF">SAMN05216275_11957</name>
</gene>
<dbReference type="Pfam" id="PF01740">
    <property type="entry name" value="STAS"/>
    <property type="match status" value="1"/>
</dbReference>
<dbReference type="InterPro" id="IPR002645">
    <property type="entry name" value="STAS_dom"/>
</dbReference>
<sequence length="114" mass="12287">MAFFMVSTSRHGTACVVQASGELDYGNAPVFRDETTKVWEAEAPSTVVIDVTALTFCDSTGVAELIVSLRRSRALGARLVLVGVHGTLERILTITGLRSAFELSPSVEEALREM</sequence>
<dbReference type="PROSITE" id="PS50801">
    <property type="entry name" value="STAS"/>
    <property type="match status" value="1"/>
</dbReference>
<dbReference type="PANTHER" id="PTHR33495:SF2">
    <property type="entry name" value="ANTI-SIGMA FACTOR ANTAGONIST TM_1081-RELATED"/>
    <property type="match status" value="1"/>
</dbReference>
<organism evidence="4 5">
    <name type="scientific">Streptosporangium canum</name>
    <dbReference type="NCBI Taxonomy" id="324952"/>
    <lineage>
        <taxon>Bacteria</taxon>
        <taxon>Bacillati</taxon>
        <taxon>Actinomycetota</taxon>
        <taxon>Actinomycetes</taxon>
        <taxon>Streptosporangiales</taxon>
        <taxon>Streptosporangiaceae</taxon>
        <taxon>Streptosporangium</taxon>
    </lineage>
</organism>
<feature type="domain" description="STAS" evidence="3">
    <location>
        <begin position="16"/>
        <end position="114"/>
    </location>
</feature>
<dbReference type="InterPro" id="IPR036513">
    <property type="entry name" value="STAS_dom_sf"/>
</dbReference>
<proteinExistence type="inferred from homology"/>
<dbReference type="Proteomes" id="UP000199111">
    <property type="component" value="Unassembled WGS sequence"/>
</dbReference>
<dbReference type="PANTHER" id="PTHR33495">
    <property type="entry name" value="ANTI-SIGMA FACTOR ANTAGONIST TM_1081-RELATED-RELATED"/>
    <property type="match status" value="1"/>
</dbReference>
<name>A0A1I3XI30_9ACTN</name>
<evidence type="ECO:0000256" key="1">
    <source>
        <dbReference type="ARBA" id="ARBA00009013"/>
    </source>
</evidence>